<dbReference type="InterPro" id="IPR021327">
    <property type="entry name" value="DUF2934"/>
</dbReference>
<dbReference type="Pfam" id="PF11154">
    <property type="entry name" value="DUF2934"/>
    <property type="match status" value="1"/>
</dbReference>
<name>A0A8J7CQ02_9PROT</name>
<keyword evidence="3" id="KW-1185">Reference proteome</keyword>
<accession>A0A8J7CQ02</accession>
<sequence length="121" mass="12605">MKEELRKRIEVCAYLMAEAEGFPPGRENDFWVMAEAKVMSELAAEAKKATRSAPRVKGTEPACAAPADAPKPRRTLRAKVATADGGSSAAGTPATATTTKAPAGGRGSRSTKRTPSRGSST</sequence>
<feature type="compositionally biased region" description="Low complexity" evidence="1">
    <location>
        <begin position="81"/>
        <end position="103"/>
    </location>
</feature>
<protein>
    <submittedName>
        <fullName evidence="2">DUF2934 domain-containing protein</fullName>
    </submittedName>
</protein>
<dbReference type="EMBL" id="JACZHT010000006">
    <property type="protein sequence ID" value="MBE1237682.1"/>
    <property type="molecule type" value="Genomic_DNA"/>
</dbReference>
<evidence type="ECO:0000313" key="3">
    <source>
        <dbReference type="Proteomes" id="UP000631034"/>
    </source>
</evidence>
<dbReference type="AlphaFoldDB" id="A0A8J7CQ02"/>
<reference evidence="2" key="1">
    <citation type="submission" date="2020-10" db="EMBL/GenBank/DDBJ databases">
        <title>Genome sequence of the unusual species of purple photosynthetic bacteria, Phaeovibrio sulfidiphilus DSM 23193, type strain.</title>
        <authorList>
            <person name="Kyndt J.A."/>
            <person name="Meyer T.E."/>
        </authorList>
    </citation>
    <scope>NUCLEOTIDE SEQUENCE</scope>
    <source>
        <strain evidence="2">DSM 23193</strain>
    </source>
</reference>
<organism evidence="2 3">
    <name type="scientific">Phaeovibrio sulfidiphilus</name>
    <dbReference type="NCBI Taxonomy" id="1220600"/>
    <lineage>
        <taxon>Bacteria</taxon>
        <taxon>Pseudomonadati</taxon>
        <taxon>Pseudomonadota</taxon>
        <taxon>Alphaproteobacteria</taxon>
        <taxon>Rhodospirillales</taxon>
        <taxon>Rhodospirillaceae</taxon>
        <taxon>Phaeovibrio</taxon>
    </lineage>
</organism>
<gene>
    <name evidence="2" type="ORF">IHV25_08480</name>
</gene>
<comment type="caution">
    <text evidence="2">The sequence shown here is derived from an EMBL/GenBank/DDBJ whole genome shotgun (WGS) entry which is preliminary data.</text>
</comment>
<evidence type="ECO:0000313" key="2">
    <source>
        <dbReference type="EMBL" id="MBE1237682.1"/>
    </source>
</evidence>
<dbReference type="Proteomes" id="UP000631034">
    <property type="component" value="Unassembled WGS sequence"/>
</dbReference>
<evidence type="ECO:0000256" key="1">
    <source>
        <dbReference type="SAM" id="MobiDB-lite"/>
    </source>
</evidence>
<feature type="region of interest" description="Disordered" evidence="1">
    <location>
        <begin position="46"/>
        <end position="121"/>
    </location>
</feature>
<dbReference type="RefSeq" id="WP_192534687.1">
    <property type="nucleotide sequence ID" value="NZ_JACZHT010000006.1"/>
</dbReference>
<proteinExistence type="predicted"/>